<dbReference type="Pfam" id="PF05199">
    <property type="entry name" value="GMC_oxred_C"/>
    <property type="match status" value="1"/>
</dbReference>
<protein>
    <recommendedName>
        <fullName evidence="3">Glucose-methanol-choline oxidoreductase C-terminal domain-containing protein</fullName>
    </recommendedName>
</protein>
<dbReference type="Gene3D" id="3.30.560.10">
    <property type="entry name" value="Glucose Oxidase, domain 3"/>
    <property type="match status" value="1"/>
</dbReference>
<dbReference type="AlphaFoldDB" id="A0A4T0B7I9"/>
<dbReference type="PANTHER" id="PTHR11552:SF138">
    <property type="entry name" value="DEHYDROGENASE PKFF-RELATED"/>
    <property type="match status" value="1"/>
</dbReference>
<feature type="chain" id="PRO_5020729784" description="Glucose-methanol-choline oxidoreductase C-terminal domain-containing protein" evidence="2">
    <location>
        <begin position="17"/>
        <end position="255"/>
    </location>
</feature>
<comment type="caution">
    <text evidence="4">The sequence shown here is derived from an EMBL/GenBank/DDBJ whole genome shotgun (WGS) entry which is preliminary data.</text>
</comment>
<gene>
    <name evidence="4" type="ORF">D6C78_09814</name>
</gene>
<dbReference type="GO" id="GO:0050660">
    <property type="term" value="F:flavin adenine dinucleotide binding"/>
    <property type="evidence" value="ECO:0007669"/>
    <property type="project" value="InterPro"/>
</dbReference>
<reference evidence="4 5" key="1">
    <citation type="submission" date="2018-10" db="EMBL/GenBank/DDBJ databases">
        <title>Fifty Aureobasidium pullulans genomes reveal a recombining polyextremotolerant generalist.</title>
        <authorList>
            <person name="Gostincar C."/>
            <person name="Turk M."/>
            <person name="Zajc J."/>
            <person name="Gunde-Cimerman N."/>
        </authorList>
    </citation>
    <scope>NUCLEOTIDE SEQUENCE [LARGE SCALE GENOMIC DNA]</scope>
    <source>
        <strain evidence="4 5">EXF-1645</strain>
    </source>
</reference>
<dbReference type="SUPFAM" id="SSF51905">
    <property type="entry name" value="FAD/NAD(P)-binding domain"/>
    <property type="match status" value="1"/>
</dbReference>
<dbReference type="SUPFAM" id="SSF54373">
    <property type="entry name" value="FAD-linked reductases, C-terminal domain"/>
    <property type="match status" value="1"/>
</dbReference>
<dbReference type="GO" id="GO:0044550">
    <property type="term" value="P:secondary metabolite biosynthetic process"/>
    <property type="evidence" value="ECO:0007669"/>
    <property type="project" value="TreeGrafter"/>
</dbReference>
<accession>A0A4T0B7I9</accession>
<dbReference type="InterPro" id="IPR007867">
    <property type="entry name" value="GMC_OxRtase_C"/>
</dbReference>
<dbReference type="Gene3D" id="3.50.50.60">
    <property type="entry name" value="FAD/NAD(P)-binding domain"/>
    <property type="match status" value="1"/>
</dbReference>
<keyword evidence="2" id="KW-0732">Signal</keyword>
<dbReference type="InterPro" id="IPR036188">
    <property type="entry name" value="FAD/NAD-bd_sf"/>
</dbReference>
<sequence>MKVAFLLVLSVSFASAIGIFTDKGPIGSRFGIPGLNASYDYIIVGGNGGDIVGFLKVTNQSWANMSSTTAHDFQTTFPADWPEIEIAPFAIGPNDGVHNFASLTIGLLATFSRGNVTISSNTADAPIINPAFLIHPHDLTLAITASKFARHLASTSSLHSAIIEEVIPDPAVRTDAEIIAYLRESMVTFYHVSCTCKMGKRNDSMAVVDSKARVIGVTGLRVVDASVFPFLVLGQPQATVDMLAEKIVEVVLGDA</sequence>
<evidence type="ECO:0000256" key="1">
    <source>
        <dbReference type="ARBA" id="ARBA00010790"/>
    </source>
</evidence>
<name>A0A4T0B7I9_AURPU</name>
<dbReference type="InterPro" id="IPR012132">
    <property type="entry name" value="GMC_OxRdtase"/>
</dbReference>
<dbReference type="EMBL" id="QZBZ01000381">
    <property type="protein sequence ID" value="TIA30100.1"/>
    <property type="molecule type" value="Genomic_DNA"/>
</dbReference>
<evidence type="ECO:0000259" key="3">
    <source>
        <dbReference type="Pfam" id="PF05199"/>
    </source>
</evidence>
<feature type="domain" description="Glucose-methanol-choline oxidoreductase C-terminal" evidence="3">
    <location>
        <begin position="111"/>
        <end position="244"/>
    </location>
</feature>
<proteinExistence type="inferred from homology"/>
<feature type="signal peptide" evidence="2">
    <location>
        <begin position="1"/>
        <end position="16"/>
    </location>
</feature>
<evidence type="ECO:0000313" key="5">
    <source>
        <dbReference type="Proteomes" id="UP000308724"/>
    </source>
</evidence>
<dbReference type="PANTHER" id="PTHR11552">
    <property type="entry name" value="GLUCOSE-METHANOL-CHOLINE GMC OXIDOREDUCTASE"/>
    <property type="match status" value="1"/>
</dbReference>
<evidence type="ECO:0000256" key="2">
    <source>
        <dbReference type="SAM" id="SignalP"/>
    </source>
</evidence>
<comment type="similarity">
    <text evidence="1">Belongs to the GMC oxidoreductase family.</text>
</comment>
<evidence type="ECO:0000313" key="4">
    <source>
        <dbReference type="EMBL" id="TIA30100.1"/>
    </source>
</evidence>
<organism evidence="4 5">
    <name type="scientific">Aureobasidium pullulans</name>
    <name type="common">Black yeast</name>
    <name type="synonym">Pullularia pullulans</name>
    <dbReference type="NCBI Taxonomy" id="5580"/>
    <lineage>
        <taxon>Eukaryota</taxon>
        <taxon>Fungi</taxon>
        <taxon>Dikarya</taxon>
        <taxon>Ascomycota</taxon>
        <taxon>Pezizomycotina</taxon>
        <taxon>Dothideomycetes</taxon>
        <taxon>Dothideomycetidae</taxon>
        <taxon>Dothideales</taxon>
        <taxon>Saccotheciaceae</taxon>
        <taxon>Aureobasidium</taxon>
    </lineage>
</organism>
<dbReference type="Proteomes" id="UP000308724">
    <property type="component" value="Unassembled WGS sequence"/>
</dbReference>
<dbReference type="GO" id="GO:0016614">
    <property type="term" value="F:oxidoreductase activity, acting on CH-OH group of donors"/>
    <property type="evidence" value="ECO:0007669"/>
    <property type="project" value="InterPro"/>
</dbReference>